<reference evidence="2 3" key="1">
    <citation type="journal article" date="2019" name="Sci. Rep.">
        <title>Orb-weaving spider Araneus ventricosus genome elucidates the spidroin gene catalogue.</title>
        <authorList>
            <person name="Kono N."/>
            <person name="Nakamura H."/>
            <person name="Ohtoshi R."/>
            <person name="Moran D.A.P."/>
            <person name="Shinohara A."/>
            <person name="Yoshida Y."/>
            <person name="Fujiwara M."/>
            <person name="Mori M."/>
            <person name="Tomita M."/>
            <person name="Arakawa K."/>
        </authorList>
    </citation>
    <scope>NUCLEOTIDE SEQUENCE [LARGE SCALE GENOMIC DNA]</scope>
</reference>
<keyword evidence="1" id="KW-1133">Transmembrane helix</keyword>
<dbReference type="Proteomes" id="UP000499080">
    <property type="component" value="Unassembled WGS sequence"/>
</dbReference>
<organism evidence="2 3">
    <name type="scientific">Araneus ventricosus</name>
    <name type="common">Orbweaver spider</name>
    <name type="synonym">Epeira ventricosa</name>
    <dbReference type="NCBI Taxonomy" id="182803"/>
    <lineage>
        <taxon>Eukaryota</taxon>
        <taxon>Metazoa</taxon>
        <taxon>Ecdysozoa</taxon>
        <taxon>Arthropoda</taxon>
        <taxon>Chelicerata</taxon>
        <taxon>Arachnida</taxon>
        <taxon>Araneae</taxon>
        <taxon>Araneomorphae</taxon>
        <taxon>Entelegynae</taxon>
        <taxon>Araneoidea</taxon>
        <taxon>Araneidae</taxon>
        <taxon>Araneus</taxon>
    </lineage>
</organism>
<dbReference type="EMBL" id="BGPR01000381">
    <property type="protein sequence ID" value="GBM16946.1"/>
    <property type="molecule type" value="Genomic_DNA"/>
</dbReference>
<feature type="transmembrane region" description="Helical" evidence="1">
    <location>
        <begin position="68"/>
        <end position="89"/>
    </location>
</feature>
<name>A0A4Y2DLR9_ARAVE</name>
<protein>
    <submittedName>
        <fullName evidence="2">Uncharacterized protein</fullName>
    </submittedName>
</protein>
<keyword evidence="3" id="KW-1185">Reference proteome</keyword>
<dbReference type="AlphaFoldDB" id="A0A4Y2DLR9"/>
<gene>
    <name evidence="2" type="ORF">AVEN_267334_1</name>
</gene>
<evidence type="ECO:0000256" key="1">
    <source>
        <dbReference type="SAM" id="Phobius"/>
    </source>
</evidence>
<proteinExistence type="predicted"/>
<comment type="caution">
    <text evidence="2">The sequence shown here is derived from an EMBL/GenBank/DDBJ whole genome shotgun (WGS) entry which is preliminary data.</text>
</comment>
<accession>A0A4Y2DLR9</accession>
<evidence type="ECO:0000313" key="3">
    <source>
        <dbReference type="Proteomes" id="UP000499080"/>
    </source>
</evidence>
<evidence type="ECO:0000313" key="2">
    <source>
        <dbReference type="EMBL" id="GBM16946.1"/>
    </source>
</evidence>
<keyword evidence="1" id="KW-0472">Membrane</keyword>
<sequence>MKRSTLALITSICGHSVDVTAPQHSQLLNSEFNPLLSFSRIKADSLRFVFCDTNIIRELCLGLKYEELMVVSLLALFIVIVLIFGDVIASKPIATNELMITRTGGFSVRLATGDPFLAILISKTVTITIAISMNTISDNYGIR</sequence>
<keyword evidence="1" id="KW-0812">Transmembrane</keyword>